<gene>
    <name evidence="1" type="ORF">HANVADRAFT_52406</name>
</gene>
<proteinExistence type="predicted"/>
<sequence length="494" mass="56966">MKFLVSLDNGKIYNVSLNTQRDDDNVDELNKPIIIKDVVLSEKAPSKIIHMNLLNNNLLYLIFANGDIFFYEYSIDLQEDITKDYTNYNMITVHDVKHNLHIDLNDEHILEAHKVNKKSKKPIQYNASVISSDELNKDIILVNDLININQQLVVTTKSGKISFICLQTFKILFDLQVPAPLSFIELISNEKNILTVALGGYENLLKIITIDTADKIIKEQNSTKPMKFNERLNLAYPNWPIAASRMLCGDVEFFIEVTKFGYIKLYNLKNSKKPIGALKDLLLNRPFQKNMQPVITNVLIESLENDSKKKLILTDNVNSIWELTLTIEDNQLVIKQEGKISKKITGHVTHLNKIDKVNEIPQVFELIKKETEEDLEKEEEEEIKPLNKEEISYLASKTNFIKDTPLLTYAASNKLTIVNINNNKKVLVDWLLNSKINSILIYDSNDVLSLKKYDKYVNRLIRKRGLSVEEDANEQMWGKLEEEGSKVLKKQKRE</sequence>
<comment type="caution">
    <text evidence="1">The sequence shown here is derived from an EMBL/GenBank/DDBJ whole genome shotgun (WGS) entry which is preliminary data.</text>
</comment>
<evidence type="ECO:0000313" key="1">
    <source>
        <dbReference type="EMBL" id="OBA27387.1"/>
    </source>
</evidence>
<accession>A0A1B7TF73</accession>
<protein>
    <recommendedName>
        <fullName evidence="3">Ribosome biogenesis protein NSA1</fullName>
    </recommendedName>
</protein>
<dbReference type="Proteomes" id="UP000092321">
    <property type="component" value="Unassembled WGS sequence"/>
</dbReference>
<dbReference type="OrthoDB" id="18388at2759"/>
<name>A0A1B7TF73_9ASCO</name>
<evidence type="ECO:0000313" key="2">
    <source>
        <dbReference type="Proteomes" id="UP000092321"/>
    </source>
</evidence>
<reference evidence="2" key="1">
    <citation type="journal article" date="2016" name="Proc. Natl. Acad. Sci. U.S.A.">
        <title>Comparative genomics of biotechnologically important yeasts.</title>
        <authorList>
            <person name="Riley R."/>
            <person name="Haridas S."/>
            <person name="Wolfe K.H."/>
            <person name="Lopes M.R."/>
            <person name="Hittinger C.T."/>
            <person name="Goeker M."/>
            <person name="Salamov A.A."/>
            <person name="Wisecaver J.H."/>
            <person name="Long T.M."/>
            <person name="Calvey C.H."/>
            <person name="Aerts A.L."/>
            <person name="Barry K.W."/>
            <person name="Choi C."/>
            <person name="Clum A."/>
            <person name="Coughlan A.Y."/>
            <person name="Deshpande S."/>
            <person name="Douglass A.P."/>
            <person name="Hanson S.J."/>
            <person name="Klenk H.-P."/>
            <person name="LaButti K.M."/>
            <person name="Lapidus A."/>
            <person name="Lindquist E.A."/>
            <person name="Lipzen A.M."/>
            <person name="Meier-Kolthoff J.P."/>
            <person name="Ohm R.A."/>
            <person name="Otillar R.P."/>
            <person name="Pangilinan J.L."/>
            <person name="Peng Y."/>
            <person name="Rokas A."/>
            <person name="Rosa C.A."/>
            <person name="Scheuner C."/>
            <person name="Sibirny A.A."/>
            <person name="Slot J.C."/>
            <person name="Stielow J.B."/>
            <person name="Sun H."/>
            <person name="Kurtzman C.P."/>
            <person name="Blackwell M."/>
            <person name="Grigoriev I.V."/>
            <person name="Jeffries T.W."/>
        </authorList>
    </citation>
    <scope>NUCLEOTIDE SEQUENCE [LARGE SCALE GENOMIC DNA]</scope>
    <source>
        <strain evidence="2">NRRL Y-1626</strain>
    </source>
</reference>
<dbReference type="AlphaFoldDB" id="A0A1B7TF73"/>
<dbReference type="EMBL" id="LXPE01000009">
    <property type="protein sequence ID" value="OBA27387.1"/>
    <property type="molecule type" value="Genomic_DNA"/>
</dbReference>
<evidence type="ECO:0008006" key="3">
    <source>
        <dbReference type="Google" id="ProtNLM"/>
    </source>
</evidence>
<keyword evidence="2" id="KW-1185">Reference proteome</keyword>
<organism evidence="1 2">
    <name type="scientific">Hanseniaspora valbyensis NRRL Y-1626</name>
    <dbReference type="NCBI Taxonomy" id="766949"/>
    <lineage>
        <taxon>Eukaryota</taxon>
        <taxon>Fungi</taxon>
        <taxon>Dikarya</taxon>
        <taxon>Ascomycota</taxon>
        <taxon>Saccharomycotina</taxon>
        <taxon>Saccharomycetes</taxon>
        <taxon>Saccharomycodales</taxon>
        <taxon>Saccharomycodaceae</taxon>
        <taxon>Hanseniaspora</taxon>
    </lineage>
</organism>